<evidence type="ECO:0000256" key="3">
    <source>
        <dbReference type="ARBA" id="ARBA00022500"/>
    </source>
</evidence>
<feature type="domain" description="HAMP" evidence="11">
    <location>
        <begin position="317"/>
        <end position="369"/>
    </location>
</feature>
<organism evidence="12 13">
    <name type="scientific">Enterocloster bolteae</name>
    <dbReference type="NCBI Taxonomy" id="208479"/>
    <lineage>
        <taxon>Bacteria</taxon>
        <taxon>Bacillati</taxon>
        <taxon>Bacillota</taxon>
        <taxon>Clostridia</taxon>
        <taxon>Lachnospirales</taxon>
        <taxon>Lachnospiraceae</taxon>
        <taxon>Enterocloster</taxon>
    </lineage>
</organism>
<feature type="domain" description="Methyl-accepting transducer" evidence="10">
    <location>
        <begin position="422"/>
        <end position="651"/>
    </location>
</feature>
<comment type="subcellular location">
    <subcellularLocation>
        <location evidence="1">Cell membrane</location>
        <topology evidence="1">Multi-pass membrane protein</topology>
    </subcellularLocation>
</comment>
<dbReference type="CDD" id="cd11386">
    <property type="entry name" value="MCP_signal"/>
    <property type="match status" value="1"/>
</dbReference>
<evidence type="ECO:0000259" key="10">
    <source>
        <dbReference type="PROSITE" id="PS50111"/>
    </source>
</evidence>
<keyword evidence="4 9" id="KW-0812">Transmembrane</keyword>
<dbReference type="PANTHER" id="PTHR43531">
    <property type="entry name" value="PROTEIN ICFG"/>
    <property type="match status" value="1"/>
</dbReference>
<evidence type="ECO:0000256" key="7">
    <source>
        <dbReference type="ARBA" id="ARBA00029447"/>
    </source>
</evidence>
<dbReference type="InterPro" id="IPR029151">
    <property type="entry name" value="Sensor-like_sf"/>
</dbReference>
<proteinExistence type="inferred from homology"/>
<dbReference type="Pfam" id="PF02743">
    <property type="entry name" value="dCache_1"/>
    <property type="match status" value="1"/>
</dbReference>
<dbReference type="InterPro" id="IPR051310">
    <property type="entry name" value="MCP_chemotaxis"/>
</dbReference>
<name>A0A412Z2W4_9FIRM</name>
<dbReference type="Pfam" id="PF00015">
    <property type="entry name" value="MCPsignal"/>
    <property type="match status" value="1"/>
</dbReference>
<dbReference type="PROSITE" id="PS50111">
    <property type="entry name" value="CHEMOTAXIS_TRANSDUC_2"/>
    <property type="match status" value="1"/>
</dbReference>
<keyword evidence="8" id="KW-0807">Transducer</keyword>
<dbReference type="GO" id="GO:0007165">
    <property type="term" value="P:signal transduction"/>
    <property type="evidence" value="ECO:0007669"/>
    <property type="project" value="UniProtKB-KW"/>
</dbReference>
<dbReference type="RefSeq" id="WP_118019186.1">
    <property type="nucleotide sequence ID" value="NZ_CAUHGS010000008.1"/>
</dbReference>
<keyword evidence="6 9" id="KW-0472">Membrane</keyword>
<keyword evidence="5 9" id="KW-1133">Transmembrane helix</keyword>
<dbReference type="SUPFAM" id="SSF103190">
    <property type="entry name" value="Sensory domain-like"/>
    <property type="match status" value="1"/>
</dbReference>
<dbReference type="Pfam" id="PF00672">
    <property type="entry name" value="HAMP"/>
    <property type="match status" value="1"/>
</dbReference>
<dbReference type="GO" id="GO:0005886">
    <property type="term" value="C:plasma membrane"/>
    <property type="evidence" value="ECO:0007669"/>
    <property type="project" value="UniProtKB-SubCell"/>
</dbReference>
<dbReference type="PROSITE" id="PS50885">
    <property type="entry name" value="HAMP"/>
    <property type="match status" value="1"/>
</dbReference>
<dbReference type="AlphaFoldDB" id="A0A412Z2W4"/>
<sequence length="670" mass="72574">MKIGIRIKMFLGIMVPALMVFLLSGVLISVSVGKYAKVQAREKLTSDSESAAHEVDTFFTGHLKAVEQSAQEALVIDFMHELRGSQRASAAPRYDEVMAAMAVRQALDPSTILGVWLADTDSSQLFQPDGFISDPGWDVTSRPWFECTKTKKPVMTEPYIDVNTGLPIVTAAAPVIDRQSGEVYGASGTDINLDTLQQRINEVKLGQTGFLVLMSGSGNILCYPDTEQVGKSISEINISDEVKQAVQNGLTGDYIYEIDGTRYYGNLTRIDSAGWYVLSAMPETEALQGFYTVMRMSAVTFAGSMVLMAAAVLLISNGITRPMKKLADAAHRIADGELNVETGVRSKDEIGQVASAMERTVSKLKDYIEYINETTRVLDEIADGNLQFELELQYEGDFAKIRDALMRIRTTLNDTLGSILRTAEQVTASSGQVADSTSSLADGNARQASSVEELAATINEIFTHVDSNARRTEEVSGRSAEMDHRVALSNTQMQELVKAVRDISNKSGEIGKIIKTIEDIAFQTNILALNAAVEAARAGEAGKGFAVVADEVRNLANKSGEAAKNTTSLIEESLRSIDNGQKIANETAQSLGQVVTSAQQIAEAVEDISKASTEQAKSLDQVRIGIEQISGVVQTNAAMVEENAATGGELSEEAKKLFDLISRFRTDRKL</sequence>
<feature type="transmembrane region" description="Helical" evidence="9">
    <location>
        <begin position="296"/>
        <end position="315"/>
    </location>
</feature>
<dbReference type="SUPFAM" id="SSF158472">
    <property type="entry name" value="HAMP domain-like"/>
    <property type="match status" value="1"/>
</dbReference>
<dbReference type="Gene3D" id="1.10.287.950">
    <property type="entry name" value="Methyl-accepting chemotaxis protein"/>
    <property type="match status" value="1"/>
</dbReference>
<dbReference type="Gene3D" id="3.30.450.20">
    <property type="entry name" value="PAS domain"/>
    <property type="match status" value="2"/>
</dbReference>
<dbReference type="EMBL" id="QRZM01000008">
    <property type="protein sequence ID" value="RGV74193.1"/>
    <property type="molecule type" value="Genomic_DNA"/>
</dbReference>
<accession>A0A412Z2W4</accession>
<dbReference type="GO" id="GO:0004888">
    <property type="term" value="F:transmembrane signaling receptor activity"/>
    <property type="evidence" value="ECO:0007669"/>
    <property type="project" value="TreeGrafter"/>
</dbReference>
<dbReference type="GO" id="GO:0006935">
    <property type="term" value="P:chemotaxis"/>
    <property type="evidence" value="ECO:0007669"/>
    <property type="project" value="UniProtKB-KW"/>
</dbReference>
<comment type="caution">
    <text evidence="12">The sequence shown here is derived from an EMBL/GenBank/DDBJ whole genome shotgun (WGS) entry which is preliminary data.</text>
</comment>
<evidence type="ECO:0000256" key="9">
    <source>
        <dbReference type="SAM" id="Phobius"/>
    </source>
</evidence>
<reference evidence="12 13" key="1">
    <citation type="submission" date="2018-08" db="EMBL/GenBank/DDBJ databases">
        <title>A genome reference for cultivated species of the human gut microbiota.</title>
        <authorList>
            <person name="Zou Y."/>
            <person name="Xue W."/>
            <person name="Luo G."/>
        </authorList>
    </citation>
    <scope>NUCLEOTIDE SEQUENCE [LARGE SCALE GENOMIC DNA]</scope>
    <source>
        <strain evidence="12 13">AF14-18</strain>
    </source>
</reference>
<dbReference type="InterPro" id="IPR004089">
    <property type="entry name" value="MCPsignal_dom"/>
</dbReference>
<evidence type="ECO:0000259" key="11">
    <source>
        <dbReference type="PROSITE" id="PS50885"/>
    </source>
</evidence>
<dbReference type="CDD" id="cd12913">
    <property type="entry name" value="PDC1_MCP_like"/>
    <property type="match status" value="1"/>
</dbReference>
<keyword evidence="2" id="KW-1003">Cell membrane</keyword>
<evidence type="ECO:0000256" key="8">
    <source>
        <dbReference type="PROSITE-ProRule" id="PRU00284"/>
    </source>
</evidence>
<dbReference type="SMART" id="SM00283">
    <property type="entry name" value="MA"/>
    <property type="match status" value="1"/>
</dbReference>
<evidence type="ECO:0000313" key="13">
    <source>
        <dbReference type="Proteomes" id="UP000284543"/>
    </source>
</evidence>
<evidence type="ECO:0000256" key="1">
    <source>
        <dbReference type="ARBA" id="ARBA00004651"/>
    </source>
</evidence>
<dbReference type="CDD" id="cd12912">
    <property type="entry name" value="PDC2_MCP_like"/>
    <property type="match status" value="1"/>
</dbReference>
<protein>
    <submittedName>
        <fullName evidence="12">Methyl-accepting chemotaxis protein</fullName>
    </submittedName>
</protein>
<evidence type="ECO:0000256" key="6">
    <source>
        <dbReference type="ARBA" id="ARBA00023136"/>
    </source>
</evidence>
<evidence type="ECO:0000256" key="2">
    <source>
        <dbReference type="ARBA" id="ARBA00022475"/>
    </source>
</evidence>
<evidence type="ECO:0000313" key="12">
    <source>
        <dbReference type="EMBL" id="RGV74193.1"/>
    </source>
</evidence>
<keyword evidence="3" id="KW-0145">Chemotaxis</keyword>
<dbReference type="InterPro" id="IPR003660">
    <property type="entry name" value="HAMP_dom"/>
</dbReference>
<dbReference type="Gene3D" id="1.10.8.500">
    <property type="entry name" value="HAMP domain in histidine kinase"/>
    <property type="match status" value="1"/>
</dbReference>
<evidence type="ECO:0000256" key="4">
    <source>
        <dbReference type="ARBA" id="ARBA00022692"/>
    </source>
</evidence>
<evidence type="ECO:0000256" key="5">
    <source>
        <dbReference type="ARBA" id="ARBA00022989"/>
    </source>
</evidence>
<dbReference type="InterPro" id="IPR033479">
    <property type="entry name" value="dCache_1"/>
</dbReference>
<gene>
    <name evidence="12" type="ORF">DWW02_19605</name>
</gene>
<dbReference type="PANTHER" id="PTHR43531:SF11">
    <property type="entry name" value="METHYL-ACCEPTING CHEMOTAXIS PROTEIN 3"/>
    <property type="match status" value="1"/>
</dbReference>
<dbReference type="SMART" id="SM00304">
    <property type="entry name" value="HAMP"/>
    <property type="match status" value="2"/>
</dbReference>
<dbReference type="Proteomes" id="UP000284543">
    <property type="component" value="Unassembled WGS sequence"/>
</dbReference>
<dbReference type="SUPFAM" id="SSF58104">
    <property type="entry name" value="Methyl-accepting chemotaxis protein (MCP) signaling domain"/>
    <property type="match status" value="1"/>
</dbReference>
<comment type="similarity">
    <text evidence="7">Belongs to the methyl-accepting chemotaxis (MCP) protein family.</text>
</comment>
<dbReference type="CDD" id="cd06225">
    <property type="entry name" value="HAMP"/>
    <property type="match status" value="1"/>
</dbReference>